<keyword evidence="1" id="KW-0472">Membrane</keyword>
<proteinExistence type="predicted"/>
<name>A0A1G2MPA3_9BACT</name>
<organism evidence="2 3">
    <name type="scientific">Candidatus Taylorbacteria bacterium RIFCSPHIGHO2_02_FULL_43_32b</name>
    <dbReference type="NCBI Taxonomy" id="1802306"/>
    <lineage>
        <taxon>Bacteria</taxon>
        <taxon>Candidatus Tayloriibacteriota</taxon>
    </lineage>
</organism>
<dbReference type="AlphaFoldDB" id="A0A1G2MPA3"/>
<evidence type="ECO:0000256" key="1">
    <source>
        <dbReference type="SAM" id="Phobius"/>
    </source>
</evidence>
<sequence>MFHHDDKMKYLKGVMSGFVLGLLGSYVVYKNRRSIKSKIWMIKAKAEIFRRLDEMADVTKDAYGQVVDEVLSKYRTAKHIASGEIEDFKLMLNDKWDDYKRKISERFKEDDESDE</sequence>
<evidence type="ECO:0000313" key="2">
    <source>
        <dbReference type="EMBL" id="OHA24822.1"/>
    </source>
</evidence>
<dbReference type="EMBL" id="MHRK01000004">
    <property type="protein sequence ID" value="OHA24822.1"/>
    <property type="molecule type" value="Genomic_DNA"/>
</dbReference>
<feature type="transmembrane region" description="Helical" evidence="1">
    <location>
        <begin position="12"/>
        <end position="29"/>
    </location>
</feature>
<keyword evidence="1" id="KW-0812">Transmembrane</keyword>
<evidence type="ECO:0008006" key="4">
    <source>
        <dbReference type="Google" id="ProtNLM"/>
    </source>
</evidence>
<dbReference type="STRING" id="1802306.A3C72_03255"/>
<accession>A0A1G2MPA3</accession>
<protein>
    <recommendedName>
        <fullName evidence="4">YtxH domain-containing protein</fullName>
    </recommendedName>
</protein>
<comment type="caution">
    <text evidence="2">The sequence shown here is derived from an EMBL/GenBank/DDBJ whole genome shotgun (WGS) entry which is preliminary data.</text>
</comment>
<evidence type="ECO:0000313" key="3">
    <source>
        <dbReference type="Proteomes" id="UP000177130"/>
    </source>
</evidence>
<gene>
    <name evidence="2" type="ORF">A3C72_03255</name>
</gene>
<dbReference type="Proteomes" id="UP000177130">
    <property type="component" value="Unassembled WGS sequence"/>
</dbReference>
<keyword evidence="1" id="KW-1133">Transmembrane helix</keyword>
<reference evidence="2 3" key="1">
    <citation type="journal article" date="2016" name="Nat. Commun.">
        <title>Thousands of microbial genomes shed light on interconnected biogeochemical processes in an aquifer system.</title>
        <authorList>
            <person name="Anantharaman K."/>
            <person name="Brown C.T."/>
            <person name="Hug L.A."/>
            <person name="Sharon I."/>
            <person name="Castelle C.J."/>
            <person name="Probst A.J."/>
            <person name="Thomas B.C."/>
            <person name="Singh A."/>
            <person name="Wilkins M.J."/>
            <person name="Karaoz U."/>
            <person name="Brodie E.L."/>
            <person name="Williams K.H."/>
            <person name="Hubbard S.S."/>
            <person name="Banfield J.F."/>
        </authorList>
    </citation>
    <scope>NUCLEOTIDE SEQUENCE [LARGE SCALE GENOMIC DNA]</scope>
</reference>